<keyword evidence="7" id="KW-0472">Membrane</keyword>
<evidence type="ECO:0000256" key="7">
    <source>
        <dbReference type="ARBA" id="ARBA00023136"/>
    </source>
</evidence>
<protein>
    <recommendedName>
        <fullName evidence="11">Cadherin domain-containing protein</fullName>
    </recommendedName>
</protein>
<keyword evidence="3" id="KW-0677">Repeat</keyword>
<dbReference type="InterPro" id="IPR015919">
    <property type="entry name" value="Cadherin-like_sf"/>
</dbReference>
<keyword evidence="8" id="KW-0732">Signal</keyword>
<evidence type="ECO:0000313" key="9">
    <source>
        <dbReference type="EMBL" id="KAK3758733.1"/>
    </source>
</evidence>
<dbReference type="GO" id="GO:0005509">
    <property type="term" value="F:calcium ion binding"/>
    <property type="evidence" value="ECO:0007669"/>
    <property type="project" value="InterPro"/>
</dbReference>
<evidence type="ECO:0000256" key="8">
    <source>
        <dbReference type="SAM" id="SignalP"/>
    </source>
</evidence>
<reference evidence="9" key="1">
    <citation type="journal article" date="2023" name="G3 (Bethesda)">
        <title>A reference genome for the long-term kleptoplast-retaining sea slug Elysia crispata morphotype clarki.</title>
        <authorList>
            <person name="Eastman K.E."/>
            <person name="Pendleton A.L."/>
            <person name="Shaikh M.A."/>
            <person name="Suttiyut T."/>
            <person name="Ogas R."/>
            <person name="Tomko P."/>
            <person name="Gavelis G."/>
            <person name="Widhalm J.R."/>
            <person name="Wisecaver J.H."/>
        </authorList>
    </citation>
    <scope>NUCLEOTIDE SEQUENCE</scope>
    <source>
        <strain evidence="9">ECLA1</strain>
    </source>
</reference>
<evidence type="ECO:0000256" key="1">
    <source>
        <dbReference type="ARBA" id="ARBA00004370"/>
    </source>
</evidence>
<keyword evidence="4" id="KW-0106">Calcium</keyword>
<dbReference type="PROSITE" id="PS00232">
    <property type="entry name" value="CADHERIN_1"/>
    <property type="match status" value="1"/>
</dbReference>
<evidence type="ECO:0000313" key="10">
    <source>
        <dbReference type="Proteomes" id="UP001283361"/>
    </source>
</evidence>
<gene>
    <name evidence="9" type="ORF">RRG08_029575</name>
</gene>
<comment type="subcellular location">
    <subcellularLocation>
        <location evidence="1">Membrane</location>
    </subcellularLocation>
</comment>
<evidence type="ECO:0000256" key="5">
    <source>
        <dbReference type="ARBA" id="ARBA00022889"/>
    </source>
</evidence>
<dbReference type="GO" id="GO:0098609">
    <property type="term" value="P:cell-cell adhesion"/>
    <property type="evidence" value="ECO:0007669"/>
    <property type="project" value="TreeGrafter"/>
</dbReference>
<dbReference type="Proteomes" id="UP001283361">
    <property type="component" value="Unassembled WGS sequence"/>
</dbReference>
<comment type="caution">
    <text evidence="9">The sequence shown here is derived from an EMBL/GenBank/DDBJ whole genome shotgun (WGS) entry which is preliminary data.</text>
</comment>
<dbReference type="AlphaFoldDB" id="A0AAE0YX54"/>
<evidence type="ECO:0000256" key="3">
    <source>
        <dbReference type="ARBA" id="ARBA00022737"/>
    </source>
</evidence>
<sequence length="213" mass="23004">MAGGGQLLRLLVLLAVVNGLVKAQTGTPCTRLDGQTNSDLAVRISEATDAAIDANPLAYRGLIGINGRLASQFPQFQVNLILIQNDTIINPQEYFLLEDNFDGINVRLIKGLDRYGPTASVNDDFVDVTFGLRCIDPNGAETLYSLTIALNDANDNGPIFVNLPFLFSVEENRVGATVGTVSAVDADEAGNSNAQVTYYLDSLSDFFDRYSFV</sequence>
<dbReference type="GO" id="GO:0005911">
    <property type="term" value="C:cell-cell junction"/>
    <property type="evidence" value="ECO:0007669"/>
    <property type="project" value="TreeGrafter"/>
</dbReference>
<evidence type="ECO:0000256" key="2">
    <source>
        <dbReference type="ARBA" id="ARBA00022692"/>
    </source>
</evidence>
<dbReference type="PANTHER" id="PTHR24025:SF23">
    <property type="entry name" value="NEURAL-CADHERIN"/>
    <property type="match status" value="1"/>
</dbReference>
<name>A0AAE0YX54_9GAST</name>
<dbReference type="GO" id="GO:0005886">
    <property type="term" value="C:plasma membrane"/>
    <property type="evidence" value="ECO:0007669"/>
    <property type="project" value="InterPro"/>
</dbReference>
<dbReference type="InterPro" id="IPR050971">
    <property type="entry name" value="Cadherin-domain_protein"/>
</dbReference>
<dbReference type="PANTHER" id="PTHR24025">
    <property type="entry name" value="DESMOGLEIN FAMILY MEMBER"/>
    <property type="match status" value="1"/>
</dbReference>
<evidence type="ECO:0000256" key="4">
    <source>
        <dbReference type="ARBA" id="ARBA00022837"/>
    </source>
</evidence>
<accession>A0AAE0YX54</accession>
<proteinExistence type="predicted"/>
<dbReference type="EMBL" id="JAWDGP010005225">
    <property type="protein sequence ID" value="KAK3758733.1"/>
    <property type="molecule type" value="Genomic_DNA"/>
</dbReference>
<dbReference type="InterPro" id="IPR020894">
    <property type="entry name" value="Cadherin_CS"/>
</dbReference>
<dbReference type="CDD" id="cd11304">
    <property type="entry name" value="Cadherin_repeat"/>
    <property type="match status" value="1"/>
</dbReference>
<feature type="signal peptide" evidence="8">
    <location>
        <begin position="1"/>
        <end position="23"/>
    </location>
</feature>
<dbReference type="Gene3D" id="2.60.40.60">
    <property type="entry name" value="Cadherins"/>
    <property type="match status" value="1"/>
</dbReference>
<keyword evidence="6" id="KW-1133">Transmembrane helix</keyword>
<keyword evidence="10" id="KW-1185">Reference proteome</keyword>
<evidence type="ECO:0008006" key="11">
    <source>
        <dbReference type="Google" id="ProtNLM"/>
    </source>
</evidence>
<evidence type="ECO:0000256" key="6">
    <source>
        <dbReference type="ARBA" id="ARBA00022989"/>
    </source>
</evidence>
<dbReference type="SUPFAM" id="SSF49313">
    <property type="entry name" value="Cadherin-like"/>
    <property type="match status" value="1"/>
</dbReference>
<organism evidence="9 10">
    <name type="scientific">Elysia crispata</name>
    <name type="common">lettuce slug</name>
    <dbReference type="NCBI Taxonomy" id="231223"/>
    <lineage>
        <taxon>Eukaryota</taxon>
        <taxon>Metazoa</taxon>
        <taxon>Spiralia</taxon>
        <taxon>Lophotrochozoa</taxon>
        <taxon>Mollusca</taxon>
        <taxon>Gastropoda</taxon>
        <taxon>Heterobranchia</taxon>
        <taxon>Euthyneura</taxon>
        <taxon>Panpulmonata</taxon>
        <taxon>Sacoglossa</taxon>
        <taxon>Placobranchoidea</taxon>
        <taxon>Plakobranchidae</taxon>
        <taxon>Elysia</taxon>
    </lineage>
</organism>
<keyword evidence="5" id="KW-0130">Cell adhesion</keyword>
<keyword evidence="2" id="KW-0812">Transmembrane</keyword>
<feature type="chain" id="PRO_5042127975" description="Cadherin domain-containing protein" evidence="8">
    <location>
        <begin position="24"/>
        <end position="213"/>
    </location>
</feature>